<feature type="DNA-binding region" description="H-T-H motif" evidence="4">
    <location>
        <begin position="50"/>
        <end position="69"/>
    </location>
</feature>
<dbReference type="RefSeq" id="WP_381187721.1">
    <property type="nucleotide sequence ID" value="NZ_JBHSFK010000069.1"/>
</dbReference>
<dbReference type="SUPFAM" id="SSF48498">
    <property type="entry name" value="Tetracyclin repressor-like, C-terminal domain"/>
    <property type="match status" value="1"/>
</dbReference>
<sequence>MPVDVTPERTRAAATGVRRRQRPRADAARNRERIVAVARDLFVVHGPEAPLDEIAKRAGIGNATLYRHFADRRSLLHAVLLFTMCRLAEHAERAVEENLDSFVALRQFLHHAVDERAGVVCGLLVDKEEQLSVELSAQRRRVESMAEELVERARRDGHIRTDVGFQELIVSMSQLARPLPGIYYRDEDAHRRLQLFLDGLRVFAASRRASPAGAEDPAQCELNSRRDPVRTPKQA</sequence>
<dbReference type="Pfam" id="PF00440">
    <property type="entry name" value="TetR_N"/>
    <property type="match status" value="1"/>
</dbReference>
<feature type="compositionally biased region" description="Basic and acidic residues" evidence="5">
    <location>
        <begin position="1"/>
        <end position="11"/>
    </location>
</feature>
<feature type="compositionally biased region" description="Basic and acidic residues" evidence="5">
    <location>
        <begin position="223"/>
        <end position="235"/>
    </location>
</feature>
<keyword evidence="1" id="KW-0805">Transcription regulation</keyword>
<gene>
    <name evidence="7" type="ORF">ACFPIH_53755</name>
</gene>
<keyword evidence="8" id="KW-1185">Reference proteome</keyword>
<name>A0ABV9B7Q6_9ACTN</name>
<feature type="region of interest" description="Disordered" evidence="5">
    <location>
        <begin position="209"/>
        <end position="235"/>
    </location>
</feature>
<dbReference type="Gene3D" id="1.10.357.10">
    <property type="entry name" value="Tetracycline Repressor, domain 2"/>
    <property type="match status" value="1"/>
</dbReference>
<keyword evidence="3" id="KW-0804">Transcription</keyword>
<dbReference type="InterPro" id="IPR049445">
    <property type="entry name" value="TetR_SbtR-like_C"/>
</dbReference>
<organism evidence="7 8">
    <name type="scientific">Streptomyces vulcanius</name>
    <dbReference type="NCBI Taxonomy" id="1441876"/>
    <lineage>
        <taxon>Bacteria</taxon>
        <taxon>Bacillati</taxon>
        <taxon>Actinomycetota</taxon>
        <taxon>Actinomycetes</taxon>
        <taxon>Kitasatosporales</taxon>
        <taxon>Streptomycetaceae</taxon>
        <taxon>Streptomyces</taxon>
    </lineage>
</organism>
<evidence type="ECO:0000313" key="7">
    <source>
        <dbReference type="EMBL" id="MFC4508162.1"/>
    </source>
</evidence>
<dbReference type="InterPro" id="IPR001647">
    <property type="entry name" value="HTH_TetR"/>
</dbReference>
<dbReference type="PANTHER" id="PTHR30055">
    <property type="entry name" value="HTH-TYPE TRANSCRIPTIONAL REGULATOR RUTR"/>
    <property type="match status" value="1"/>
</dbReference>
<dbReference type="InterPro" id="IPR050109">
    <property type="entry name" value="HTH-type_TetR-like_transc_reg"/>
</dbReference>
<accession>A0ABV9B7Q6</accession>
<dbReference type="Pfam" id="PF21597">
    <property type="entry name" value="TetR_C_43"/>
    <property type="match status" value="1"/>
</dbReference>
<protein>
    <submittedName>
        <fullName evidence="7">TetR/AcrR family transcriptional regulator</fullName>
    </submittedName>
</protein>
<dbReference type="InterPro" id="IPR036271">
    <property type="entry name" value="Tet_transcr_reg_TetR-rel_C_sf"/>
</dbReference>
<dbReference type="PANTHER" id="PTHR30055:SF234">
    <property type="entry name" value="HTH-TYPE TRANSCRIPTIONAL REGULATOR BETI"/>
    <property type="match status" value="1"/>
</dbReference>
<evidence type="ECO:0000256" key="5">
    <source>
        <dbReference type="SAM" id="MobiDB-lite"/>
    </source>
</evidence>
<feature type="region of interest" description="Disordered" evidence="5">
    <location>
        <begin position="1"/>
        <end position="26"/>
    </location>
</feature>
<comment type="caution">
    <text evidence="7">The sequence shown here is derived from an EMBL/GenBank/DDBJ whole genome shotgun (WGS) entry which is preliminary data.</text>
</comment>
<evidence type="ECO:0000256" key="3">
    <source>
        <dbReference type="ARBA" id="ARBA00023163"/>
    </source>
</evidence>
<evidence type="ECO:0000256" key="4">
    <source>
        <dbReference type="PROSITE-ProRule" id="PRU00335"/>
    </source>
</evidence>
<evidence type="ECO:0000256" key="1">
    <source>
        <dbReference type="ARBA" id="ARBA00023015"/>
    </source>
</evidence>
<feature type="domain" description="HTH tetR-type" evidence="6">
    <location>
        <begin position="28"/>
        <end position="87"/>
    </location>
</feature>
<dbReference type="EMBL" id="JBHSFK010000069">
    <property type="protein sequence ID" value="MFC4508162.1"/>
    <property type="molecule type" value="Genomic_DNA"/>
</dbReference>
<dbReference type="PRINTS" id="PR00455">
    <property type="entry name" value="HTHTETR"/>
</dbReference>
<evidence type="ECO:0000313" key="8">
    <source>
        <dbReference type="Proteomes" id="UP001595839"/>
    </source>
</evidence>
<dbReference type="Proteomes" id="UP001595839">
    <property type="component" value="Unassembled WGS sequence"/>
</dbReference>
<dbReference type="PROSITE" id="PS50977">
    <property type="entry name" value="HTH_TETR_2"/>
    <property type="match status" value="1"/>
</dbReference>
<evidence type="ECO:0000256" key="2">
    <source>
        <dbReference type="ARBA" id="ARBA00023125"/>
    </source>
</evidence>
<proteinExistence type="predicted"/>
<dbReference type="InterPro" id="IPR009057">
    <property type="entry name" value="Homeodomain-like_sf"/>
</dbReference>
<dbReference type="SUPFAM" id="SSF46689">
    <property type="entry name" value="Homeodomain-like"/>
    <property type="match status" value="1"/>
</dbReference>
<evidence type="ECO:0000259" key="6">
    <source>
        <dbReference type="PROSITE" id="PS50977"/>
    </source>
</evidence>
<keyword evidence="2 4" id="KW-0238">DNA-binding</keyword>
<reference evidence="8" key="1">
    <citation type="journal article" date="2019" name="Int. J. Syst. Evol. Microbiol.">
        <title>The Global Catalogue of Microorganisms (GCM) 10K type strain sequencing project: providing services to taxonomists for standard genome sequencing and annotation.</title>
        <authorList>
            <consortium name="The Broad Institute Genomics Platform"/>
            <consortium name="The Broad Institute Genome Sequencing Center for Infectious Disease"/>
            <person name="Wu L."/>
            <person name="Ma J."/>
        </authorList>
    </citation>
    <scope>NUCLEOTIDE SEQUENCE [LARGE SCALE GENOMIC DNA]</scope>
    <source>
        <strain evidence="8">CGMCC 4.7177</strain>
    </source>
</reference>